<dbReference type="InterPro" id="IPR025323">
    <property type="entry name" value="DUF4229"/>
</dbReference>
<feature type="transmembrane region" description="Helical" evidence="2">
    <location>
        <begin position="7"/>
        <end position="25"/>
    </location>
</feature>
<organism evidence="3 4">
    <name type="scientific">Marihabitans asiaticum</name>
    <dbReference type="NCBI Taxonomy" id="415218"/>
    <lineage>
        <taxon>Bacteria</taxon>
        <taxon>Bacillati</taxon>
        <taxon>Actinomycetota</taxon>
        <taxon>Actinomycetes</taxon>
        <taxon>Micrococcales</taxon>
        <taxon>Intrasporangiaceae</taxon>
        <taxon>Marihabitans</taxon>
    </lineage>
</organism>
<name>A0A560WHS3_9MICO</name>
<keyword evidence="4" id="KW-1185">Reference proteome</keyword>
<keyword evidence="2" id="KW-0812">Transmembrane</keyword>
<dbReference type="EMBL" id="VIUW01000001">
    <property type="protein sequence ID" value="TWD17116.1"/>
    <property type="molecule type" value="Genomic_DNA"/>
</dbReference>
<evidence type="ECO:0000313" key="3">
    <source>
        <dbReference type="EMBL" id="TWD17116.1"/>
    </source>
</evidence>
<dbReference type="RefSeq" id="WP_144855508.1">
    <property type="nucleotide sequence ID" value="NZ_BAAAYT010000002.1"/>
</dbReference>
<feature type="compositionally biased region" description="Acidic residues" evidence="1">
    <location>
        <begin position="80"/>
        <end position="91"/>
    </location>
</feature>
<keyword evidence="2" id="KW-0472">Membrane</keyword>
<evidence type="ECO:0000256" key="2">
    <source>
        <dbReference type="SAM" id="Phobius"/>
    </source>
</evidence>
<dbReference type="Pfam" id="PF14012">
    <property type="entry name" value="DUF4229"/>
    <property type="match status" value="1"/>
</dbReference>
<dbReference type="AlphaFoldDB" id="A0A560WHS3"/>
<protein>
    <submittedName>
        <fullName evidence="3">Uncharacterized protein DUF4229</fullName>
    </submittedName>
</protein>
<evidence type="ECO:0000256" key="1">
    <source>
        <dbReference type="SAM" id="MobiDB-lite"/>
    </source>
</evidence>
<feature type="region of interest" description="Disordered" evidence="1">
    <location>
        <begin position="68"/>
        <end position="91"/>
    </location>
</feature>
<dbReference type="OrthoDB" id="4870160at2"/>
<sequence>MLRYTILRILVFFGCLSALWLVGLRDEAQRPWLVVGAFLLSMVVSFFVLRPFRDDAVRRIEERQRARLEARHQEPKTTVESDESVDDEHFR</sequence>
<gene>
    <name evidence="3" type="ORF">FB557_0677</name>
</gene>
<comment type="caution">
    <text evidence="3">The sequence shown here is derived from an EMBL/GenBank/DDBJ whole genome shotgun (WGS) entry which is preliminary data.</text>
</comment>
<evidence type="ECO:0000313" key="4">
    <source>
        <dbReference type="Proteomes" id="UP000315628"/>
    </source>
</evidence>
<accession>A0A560WHS3</accession>
<reference evidence="3 4" key="1">
    <citation type="submission" date="2019-06" db="EMBL/GenBank/DDBJ databases">
        <title>Sequencing the genomes of 1000 actinobacteria strains.</title>
        <authorList>
            <person name="Klenk H.-P."/>
        </authorList>
    </citation>
    <scope>NUCLEOTIDE SEQUENCE [LARGE SCALE GENOMIC DNA]</scope>
    <source>
        <strain evidence="3 4">DSM 18935</strain>
    </source>
</reference>
<proteinExistence type="predicted"/>
<feature type="transmembrane region" description="Helical" evidence="2">
    <location>
        <begin position="31"/>
        <end position="49"/>
    </location>
</feature>
<dbReference type="Proteomes" id="UP000315628">
    <property type="component" value="Unassembled WGS sequence"/>
</dbReference>
<keyword evidence="2" id="KW-1133">Transmembrane helix</keyword>
<feature type="compositionally biased region" description="Basic and acidic residues" evidence="1">
    <location>
        <begin position="68"/>
        <end position="79"/>
    </location>
</feature>